<protein>
    <submittedName>
        <fullName evidence="4">305_t:CDS:1</fullName>
    </submittedName>
</protein>
<dbReference type="InterPro" id="IPR011989">
    <property type="entry name" value="ARM-like"/>
</dbReference>
<dbReference type="PANTHER" id="PTHR21331">
    <property type="entry name" value="BRCA1-ASSOCIATED ATM ACTIVATOR 1"/>
    <property type="match status" value="1"/>
</dbReference>
<keyword evidence="2" id="KW-0963">Cytoplasm</keyword>
<gene>
    <name evidence="4" type="ORF">POCULU_LOCUS9201</name>
</gene>
<comment type="caution">
    <text evidence="4">The sequence shown here is derived from an EMBL/GenBank/DDBJ whole genome shotgun (WGS) entry which is preliminary data.</text>
</comment>
<dbReference type="Gene3D" id="1.25.10.10">
    <property type="entry name" value="Leucine-rich Repeat Variant"/>
    <property type="match status" value="1"/>
</dbReference>
<proteinExistence type="inferred from homology"/>
<organism evidence="4 5">
    <name type="scientific">Paraglomus occultum</name>
    <dbReference type="NCBI Taxonomy" id="144539"/>
    <lineage>
        <taxon>Eukaryota</taxon>
        <taxon>Fungi</taxon>
        <taxon>Fungi incertae sedis</taxon>
        <taxon>Mucoromycota</taxon>
        <taxon>Glomeromycotina</taxon>
        <taxon>Glomeromycetes</taxon>
        <taxon>Paraglomerales</taxon>
        <taxon>Paraglomeraceae</taxon>
        <taxon>Paraglomus</taxon>
    </lineage>
</organism>
<keyword evidence="5" id="KW-1185">Reference proteome</keyword>
<dbReference type="EMBL" id="CAJVPJ010003209">
    <property type="protein sequence ID" value="CAG8636763.1"/>
    <property type="molecule type" value="Genomic_DNA"/>
</dbReference>
<evidence type="ECO:0000313" key="4">
    <source>
        <dbReference type="EMBL" id="CAG8636763.1"/>
    </source>
</evidence>
<dbReference type="PANTHER" id="PTHR21331:SF2">
    <property type="entry name" value="BRCA1-ASSOCIATED ATM ACTIVATOR 1"/>
    <property type="match status" value="1"/>
</dbReference>
<evidence type="ECO:0000256" key="3">
    <source>
        <dbReference type="ARBA" id="ARBA00061308"/>
    </source>
</evidence>
<feature type="non-terminal residue" evidence="4">
    <location>
        <position position="1"/>
    </location>
</feature>
<dbReference type="InterPro" id="IPR038904">
    <property type="entry name" value="BRAT1"/>
</dbReference>
<sequence length="672" mass="76254">SGESSRIIASSFEDDSTYVVKATTKVLLSIIANSQSFLTSCPPSNAQDKLLDHLVTSLDLFRHIDLMLFDSTIHNDRRLAALELVWSLASSRRLNSVEFLRRCGHLLHINKLLRDPNRIIRARVVEILSVILEWVPDPLLLLKDESSTSSESNDCVVGRSDIALPLITQADNLDSVTTSVEVLVSLNKLILKDSANNRNYVLKLLNILNFILDLVLAEQKNVSSRKDEFVDVISSETTREKLIGLLNNGKRSAAYRKTLVISLLNAIRVVALDFSDKVLTDNCFSNTLIIISRPSYNTDHRVLKAGLSVISIVLSANNDGIDYKTITDKVIRILLEILTNTSSEPRGIASVLETIATITGNPNVREYLTNSSYATELVACVRDRCKDIRWDVRDSCLEFLKQLIMVEGCSLSLMSELIEEVLIMLSDPESYVRASSLSVIQALIRSTLGWNYLTSNNLQYKIASMLPKILDDTETFVRRAVMELLISLIVERQCKMIILSDHNKEIMNPEKMSKLVNDPDFEVRIRVIQFLHVIWDHCEFDRMRINKKFRGDQEKNESMLIDEGEEESWFYWLKGDSLLVSAADDSSRLVRKEILKVLNILKSYLEPIVATYNSQTNGFIPSKRPTDSENLIHKHYTFYHMINNIDFSRLAATIDVEHLYQEALECVDSSVM</sequence>
<feature type="non-terminal residue" evidence="4">
    <location>
        <position position="672"/>
    </location>
</feature>
<dbReference type="Proteomes" id="UP000789572">
    <property type="component" value="Unassembled WGS sequence"/>
</dbReference>
<evidence type="ECO:0000313" key="5">
    <source>
        <dbReference type="Proteomes" id="UP000789572"/>
    </source>
</evidence>
<accession>A0A9N9DIZ4</accession>
<dbReference type="GO" id="GO:0006974">
    <property type="term" value="P:DNA damage response"/>
    <property type="evidence" value="ECO:0007669"/>
    <property type="project" value="InterPro"/>
</dbReference>
<evidence type="ECO:0000256" key="1">
    <source>
        <dbReference type="ARBA" id="ARBA00004496"/>
    </source>
</evidence>
<comment type="subcellular location">
    <subcellularLocation>
        <location evidence="1">Cytoplasm</location>
    </subcellularLocation>
</comment>
<dbReference type="AlphaFoldDB" id="A0A9N9DIZ4"/>
<dbReference type="OrthoDB" id="10057956at2759"/>
<evidence type="ECO:0000256" key="2">
    <source>
        <dbReference type="ARBA" id="ARBA00022490"/>
    </source>
</evidence>
<dbReference type="SUPFAM" id="SSF48371">
    <property type="entry name" value="ARM repeat"/>
    <property type="match status" value="2"/>
</dbReference>
<name>A0A9N9DIZ4_9GLOM</name>
<dbReference type="InterPro" id="IPR016024">
    <property type="entry name" value="ARM-type_fold"/>
</dbReference>
<dbReference type="GO" id="GO:0005737">
    <property type="term" value="C:cytoplasm"/>
    <property type="evidence" value="ECO:0007669"/>
    <property type="project" value="UniProtKB-SubCell"/>
</dbReference>
<comment type="similarity">
    <text evidence="3">Belongs to the BRAT1 family.</text>
</comment>
<reference evidence="4" key="1">
    <citation type="submission" date="2021-06" db="EMBL/GenBank/DDBJ databases">
        <authorList>
            <person name="Kallberg Y."/>
            <person name="Tangrot J."/>
            <person name="Rosling A."/>
        </authorList>
    </citation>
    <scope>NUCLEOTIDE SEQUENCE</scope>
    <source>
        <strain evidence="4">IA702</strain>
    </source>
</reference>
<dbReference type="GO" id="GO:0005634">
    <property type="term" value="C:nucleus"/>
    <property type="evidence" value="ECO:0007669"/>
    <property type="project" value="TreeGrafter"/>
</dbReference>